<evidence type="ECO:0000313" key="2">
    <source>
        <dbReference type="Proteomes" id="UP000078437"/>
    </source>
</evidence>
<reference evidence="2" key="2">
    <citation type="submission" date="2016-01" db="EMBL/GenBank/DDBJ databases">
        <title>Complete genome sequence of Agromyces aureus AR33T and comparison with related organisms.</title>
        <authorList>
            <person name="Corretto E."/>
            <person name="Antonielli L."/>
            <person name="Sessitsch A."/>
            <person name="Brader G."/>
        </authorList>
    </citation>
    <scope>NUCLEOTIDE SEQUENCE [LARGE SCALE GENOMIC DNA]</scope>
    <source>
        <strain evidence="2">AR33</strain>
    </source>
</reference>
<sequence length="127" mass="14244">MAAKWIEALTGSLEQKKQYKQYKARIAALPEPYRAAANAFERYFMYQGGITDGDPAVMMTMLGDFADLWERAAIDQTPISEIAGGDPVAFAEAFSEAYVGKRWVDKERNRLTKTIEGLEEAEGRDAR</sequence>
<organism evidence="1 2">
    <name type="scientific">Agromyces aureus</name>
    <dbReference type="NCBI Taxonomy" id="453304"/>
    <lineage>
        <taxon>Bacteria</taxon>
        <taxon>Bacillati</taxon>
        <taxon>Actinomycetota</taxon>
        <taxon>Actinomycetes</taxon>
        <taxon>Micrococcales</taxon>
        <taxon>Microbacteriaceae</taxon>
        <taxon>Agromyces</taxon>
    </lineage>
</organism>
<dbReference type="InterPro" id="IPR008316">
    <property type="entry name" value="UCP029876"/>
</dbReference>
<dbReference type="Pfam" id="PF06304">
    <property type="entry name" value="DUF1048"/>
    <property type="match status" value="1"/>
</dbReference>
<gene>
    <name evidence="1" type="ORF">ATC03_16845</name>
</gene>
<evidence type="ECO:0000313" key="1">
    <source>
        <dbReference type="EMBL" id="ANJ28131.1"/>
    </source>
</evidence>
<dbReference type="EMBL" id="CP013979">
    <property type="protein sequence ID" value="ANJ28131.1"/>
    <property type="molecule type" value="Genomic_DNA"/>
</dbReference>
<proteinExistence type="predicted"/>
<dbReference type="Proteomes" id="UP000078437">
    <property type="component" value="Chromosome"/>
</dbReference>
<reference evidence="1 2" key="1">
    <citation type="journal article" date="2016" name="Int. J. Syst. Evol. Microbiol.">
        <title>Agromyces aureus sp. nov., isolated from the rhizosphere of Salix caprea L. grown in a heavy-metal-contaminated soil.</title>
        <authorList>
            <person name="Corretto E."/>
            <person name="Antonielli L."/>
            <person name="Sessitsch A."/>
            <person name="Compant S."/>
            <person name="Gorfer M."/>
            <person name="Kuffner M."/>
            <person name="Brader G."/>
        </authorList>
    </citation>
    <scope>NUCLEOTIDE SEQUENCE [LARGE SCALE GENOMIC DNA]</scope>
    <source>
        <strain evidence="1 2">AR33</strain>
    </source>
</reference>
<dbReference type="Gene3D" id="1.10.1900.10">
    <property type="entry name" value="c-terminal domain of poly(a) binding protein"/>
    <property type="match status" value="1"/>
</dbReference>
<evidence type="ECO:0008006" key="3">
    <source>
        <dbReference type="Google" id="ProtNLM"/>
    </source>
</evidence>
<dbReference type="OrthoDB" id="8083683at2"/>
<dbReference type="RefSeq" id="WP_067879642.1">
    <property type="nucleotide sequence ID" value="NZ_CP013979.1"/>
</dbReference>
<dbReference type="STRING" id="453304.ATC03_16845"/>
<protein>
    <recommendedName>
        <fullName evidence="3">DUF1048 domain-containing protein</fullName>
    </recommendedName>
</protein>
<dbReference type="KEGG" id="agy:ATC03_16845"/>
<keyword evidence="2" id="KW-1185">Reference proteome</keyword>
<accession>A0A191WIP7</accession>
<name>A0A191WIP7_9MICO</name>
<dbReference type="AlphaFoldDB" id="A0A191WIP7"/>
<dbReference type="SUPFAM" id="SSF158560">
    <property type="entry name" value="BH3980-like"/>
    <property type="match status" value="1"/>
</dbReference>